<proteinExistence type="predicted"/>
<dbReference type="Proteomes" id="UP000324974">
    <property type="component" value="Chromosome"/>
</dbReference>
<protein>
    <submittedName>
        <fullName evidence="1">Uncharacterized protein</fullName>
    </submittedName>
</protein>
<dbReference type="KEGG" id="lrs:PX52LOC_05909"/>
<sequence length="220" mass="24474">MTPTLTTLREAVLLHPADDVVRGVFADACLESGDETTVAHGELILLQLAWADEERPCELIRRWPSIWSPGVPLLTGGHRAGEWWRVNDGVAVAITRGFVSAVQLTDPTARMSTAPWSETTVAAVADAHARAVATLFAAHPLERVVIDFGRAAETWGIEQARQEAGGVHFWWCRRPAEELTFCWTPRGRDVFSDSLRKVLRDFLVALGQHVVHVQRRERTP</sequence>
<keyword evidence="2" id="KW-1185">Reference proteome</keyword>
<evidence type="ECO:0000313" key="2">
    <source>
        <dbReference type="Proteomes" id="UP000324974"/>
    </source>
</evidence>
<evidence type="ECO:0000313" key="1">
    <source>
        <dbReference type="EMBL" id="QEL18867.1"/>
    </source>
</evidence>
<accession>A0A5C1AL05</accession>
<name>A0A5C1AL05_9BACT</name>
<reference evidence="2" key="1">
    <citation type="submission" date="2019-08" db="EMBL/GenBank/DDBJ databases">
        <title>Limnoglobus roseus gen. nov., sp. nov., a novel freshwater planctomycete with a giant genome from the family Gemmataceae.</title>
        <authorList>
            <person name="Kulichevskaya I.S."/>
            <person name="Naumoff D.G."/>
            <person name="Miroshnikov K."/>
            <person name="Ivanova A."/>
            <person name="Philippov D.A."/>
            <person name="Hakobyan A."/>
            <person name="Rijpstra I.C."/>
            <person name="Sinninghe Damste J.S."/>
            <person name="Liesack W."/>
            <person name="Dedysh S.N."/>
        </authorList>
    </citation>
    <scope>NUCLEOTIDE SEQUENCE [LARGE SCALE GENOMIC DNA]</scope>
    <source>
        <strain evidence="2">PX52</strain>
    </source>
</reference>
<dbReference type="EMBL" id="CP042425">
    <property type="protein sequence ID" value="QEL18867.1"/>
    <property type="molecule type" value="Genomic_DNA"/>
</dbReference>
<gene>
    <name evidence="1" type="ORF">PX52LOC_05909</name>
</gene>
<dbReference type="AlphaFoldDB" id="A0A5C1AL05"/>
<organism evidence="1 2">
    <name type="scientific">Limnoglobus roseus</name>
    <dbReference type="NCBI Taxonomy" id="2598579"/>
    <lineage>
        <taxon>Bacteria</taxon>
        <taxon>Pseudomonadati</taxon>
        <taxon>Planctomycetota</taxon>
        <taxon>Planctomycetia</taxon>
        <taxon>Gemmatales</taxon>
        <taxon>Gemmataceae</taxon>
        <taxon>Limnoglobus</taxon>
    </lineage>
</organism>
<dbReference type="RefSeq" id="WP_149113315.1">
    <property type="nucleotide sequence ID" value="NZ_CP042425.1"/>
</dbReference>